<dbReference type="OrthoDB" id="334312at2157"/>
<gene>
    <name evidence="1" type="ORF">Harman_32010</name>
</gene>
<reference evidence="1 2" key="1">
    <citation type="submission" date="2019-02" db="EMBL/GenBank/DDBJ databases">
        <title>Haloarcula mannanilyticum sp. nov., a mannan degrading haloarchaeon isolated from commercial salt.</title>
        <authorList>
            <person name="Enomoto S."/>
            <person name="Shimane Y."/>
            <person name="Kamekura M."/>
            <person name="Ito T."/>
            <person name="Moriya O."/>
            <person name="Ihara K."/>
            <person name="Takahashi-Ando N."/>
            <person name="Fukushima Y."/>
            <person name="Yoshida Y."/>
            <person name="Usama R."/>
            <person name="Takai K."/>
            <person name="Minegishi H."/>
        </authorList>
    </citation>
    <scope>NUCLEOTIDE SEQUENCE [LARGE SCALE GENOMIC DNA]</scope>
    <source>
        <strain evidence="1 2">MD130-1</strain>
    </source>
</reference>
<protein>
    <submittedName>
        <fullName evidence="1">Uncharacterized protein</fullName>
    </submittedName>
</protein>
<accession>A0A4C2ELP2</accession>
<evidence type="ECO:0000313" key="1">
    <source>
        <dbReference type="EMBL" id="GCF15266.1"/>
    </source>
</evidence>
<dbReference type="RefSeq" id="WP_137684797.1">
    <property type="nucleotide sequence ID" value="NZ_BIXZ01000007.1"/>
</dbReference>
<dbReference type="Proteomes" id="UP000304382">
    <property type="component" value="Unassembled WGS sequence"/>
</dbReference>
<proteinExistence type="predicted"/>
<name>A0A4C2ELP2_9EURY</name>
<dbReference type="AlphaFoldDB" id="A0A4C2ELP2"/>
<sequence length="139" mass="15146">MVSGESLHHPPDEHEEYPPIRCDACRAALQSPDGMPSFLLLDQLTVPLVGCTDHLTQFKTVCGYTTTATAELLNHRPAGGVGCPSCHLAVHNPQQPVVQVQDGAVALLACPRHQSEIINRFHTGLDTQHQLEAQFETFS</sequence>
<comment type="caution">
    <text evidence="1">The sequence shown here is derived from an EMBL/GenBank/DDBJ whole genome shotgun (WGS) entry which is preliminary data.</text>
</comment>
<evidence type="ECO:0000313" key="2">
    <source>
        <dbReference type="Proteomes" id="UP000304382"/>
    </source>
</evidence>
<dbReference type="EMBL" id="BIXZ01000007">
    <property type="protein sequence ID" value="GCF15266.1"/>
    <property type="molecule type" value="Genomic_DNA"/>
</dbReference>
<keyword evidence="2" id="KW-1185">Reference proteome</keyword>
<organism evidence="1 2">
    <name type="scientific">Haloarcula mannanilytica</name>
    <dbReference type="NCBI Taxonomy" id="2509225"/>
    <lineage>
        <taxon>Archaea</taxon>
        <taxon>Methanobacteriati</taxon>
        <taxon>Methanobacteriota</taxon>
        <taxon>Stenosarchaea group</taxon>
        <taxon>Halobacteria</taxon>
        <taxon>Halobacteriales</taxon>
        <taxon>Haloarculaceae</taxon>
        <taxon>Haloarcula</taxon>
    </lineage>
</organism>